<keyword evidence="4" id="KW-0472">Membrane</keyword>
<dbReference type="EMBL" id="CP109441">
    <property type="protein sequence ID" value="WUV50331.1"/>
    <property type="molecule type" value="Genomic_DNA"/>
</dbReference>
<feature type="domain" description="Histidine kinase/HSP90-like ATPase" evidence="5">
    <location>
        <begin position="301"/>
        <end position="396"/>
    </location>
</feature>
<keyword evidence="8" id="KW-1185">Reference proteome</keyword>
<sequence length="401" mass="42471">MTRPGPGEVGAAELSADDAATAPLWRAVQALRLVTLLYAVGQQIASVQYYQNQQLSWVLIAVMAVWSGASAFMLSQWHFPDVARLRAWVVIGDHVVVIALIASTRLVADYGWYHGHQTLPTTLWVANAVVSAAILRGPLAGVLSALLIATVIVTVREQWGQDVWADATAPVLVSIGLALGLAANTARRAQGQLERAVRLTAAAEERERLAREVHDGVLQVLSYIKRRGNEIGGPTEELAQRAAEQEVALRVLISEQGRHGDTGGADVDLRPLLTVHATPSVFVSTPGEPVRVGRWTAGEIAAAVANALSNVAVHAGPDAKAYVLLEDTGDELIISVRDDGVGIAPGRLEEAEAEGRMGVSRSIIGRIETLGGTAVLLTEEAGGVGFGTEWEFRVPRSGGVA</sequence>
<keyword evidence="4" id="KW-0812">Transmembrane</keyword>
<dbReference type="Gene3D" id="1.20.5.1930">
    <property type="match status" value="1"/>
</dbReference>
<dbReference type="InterPro" id="IPR003594">
    <property type="entry name" value="HATPase_dom"/>
</dbReference>
<evidence type="ECO:0000256" key="1">
    <source>
        <dbReference type="ARBA" id="ARBA00022679"/>
    </source>
</evidence>
<evidence type="ECO:0000256" key="2">
    <source>
        <dbReference type="ARBA" id="ARBA00022777"/>
    </source>
</evidence>
<dbReference type="NCBIfam" id="NF047322">
    <property type="entry name" value="HK_morpho_MacS"/>
    <property type="match status" value="1"/>
</dbReference>
<dbReference type="Pfam" id="PF02518">
    <property type="entry name" value="HATPase_c"/>
    <property type="match status" value="1"/>
</dbReference>
<gene>
    <name evidence="7" type="ORF">OG563_20305</name>
</gene>
<feature type="transmembrane region" description="Helical" evidence="4">
    <location>
        <begin position="128"/>
        <end position="151"/>
    </location>
</feature>
<evidence type="ECO:0000259" key="5">
    <source>
        <dbReference type="Pfam" id="PF02518"/>
    </source>
</evidence>
<dbReference type="InterPro" id="IPR050482">
    <property type="entry name" value="Sensor_HK_TwoCompSys"/>
</dbReference>
<reference evidence="7" key="1">
    <citation type="submission" date="2022-10" db="EMBL/GenBank/DDBJ databases">
        <title>The complete genomes of actinobacterial strains from the NBC collection.</title>
        <authorList>
            <person name="Joergensen T.S."/>
            <person name="Alvarez Arevalo M."/>
            <person name="Sterndorff E.B."/>
            <person name="Faurdal D."/>
            <person name="Vuksanovic O."/>
            <person name="Mourched A.-S."/>
            <person name="Charusanti P."/>
            <person name="Shaw S."/>
            <person name="Blin K."/>
            <person name="Weber T."/>
        </authorList>
    </citation>
    <scope>NUCLEOTIDE SEQUENCE</scope>
    <source>
        <strain evidence="7">NBC_01482</strain>
    </source>
</reference>
<keyword evidence="2" id="KW-0418">Kinase</keyword>
<name>A0ABZ1Z8F7_9NOCA</name>
<evidence type="ECO:0000256" key="3">
    <source>
        <dbReference type="ARBA" id="ARBA00023012"/>
    </source>
</evidence>
<evidence type="ECO:0000259" key="6">
    <source>
        <dbReference type="Pfam" id="PF19354"/>
    </source>
</evidence>
<proteinExistence type="predicted"/>
<evidence type="ECO:0000256" key="4">
    <source>
        <dbReference type="SAM" id="Phobius"/>
    </source>
</evidence>
<feature type="domain" description="DUF5931" evidence="6">
    <location>
        <begin position="22"/>
        <end position="189"/>
    </location>
</feature>
<keyword evidence="3" id="KW-0902">Two-component regulatory system</keyword>
<dbReference type="PANTHER" id="PTHR24421:SF61">
    <property type="entry name" value="OXYGEN SENSOR HISTIDINE KINASE NREB"/>
    <property type="match status" value="1"/>
</dbReference>
<dbReference type="SUPFAM" id="SSF55874">
    <property type="entry name" value="ATPase domain of HSP90 chaperone/DNA topoisomerase II/histidine kinase"/>
    <property type="match status" value="1"/>
</dbReference>
<dbReference type="RefSeq" id="WP_329415102.1">
    <property type="nucleotide sequence ID" value="NZ_CP109441.1"/>
</dbReference>
<feature type="transmembrane region" description="Helical" evidence="4">
    <location>
        <begin position="87"/>
        <end position="108"/>
    </location>
</feature>
<evidence type="ECO:0000313" key="8">
    <source>
        <dbReference type="Proteomes" id="UP001432062"/>
    </source>
</evidence>
<keyword evidence="1" id="KW-0808">Transferase</keyword>
<dbReference type="Proteomes" id="UP001432062">
    <property type="component" value="Chromosome"/>
</dbReference>
<dbReference type="PANTHER" id="PTHR24421">
    <property type="entry name" value="NITRATE/NITRITE SENSOR PROTEIN NARX-RELATED"/>
    <property type="match status" value="1"/>
</dbReference>
<feature type="transmembrane region" description="Helical" evidence="4">
    <location>
        <begin position="163"/>
        <end position="183"/>
    </location>
</feature>
<dbReference type="Pfam" id="PF19354">
    <property type="entry name" value="DUF5931"/>
    <property type="match status" value="1"/>
</dbReference>
<keyword evidence="4" id="KW-1133">Transmembrane helix</keyword>
<protein>
    <submittedName>
        <fullName evidence="7">DUF5931 domain-containing protein</fullName>
    </submittedName>
</protein>
<dbReference type="InterPro" id="IPR045975">
    <property type="entry name" value="DUF5931"/>
</dbReference>
<accession>A0ABZ1Z8F7</accession>
<feature type="transmembrane region" description="Helical" evidence="4">
    <location>
        <begin position="55"/>
        <end position="75"/>
    </location>
</feature>
<dbReference type="InterPro" id="IPR036890">
    <property type="entry name" value="HATPase_C_sf"/>
</dbReference>
<evidence type="ECO:0000313" key="7">
    <source>
        <dbReference type="EMBL" id="WUV50331.1"/>
    </source>
</evidence>
<organism evidence="7 8">
    <name type="scientific">Nocardia vinacea</name>
    <dbReference type="NCBI Taxonomy" id="96468"/>
    <lineage>
        <taxon>Bacteria</taxon>
        <taxon>Bacillati</taxon>
        <taxon>Actinomycetota</taxon>
        <taxon>Actinomycetes</taxon>
        <taxon>Mycobacteriales</taxon>
        <taxon>Nocardiaceae</taxon>
        <taxon>Nocardia</taxon>
    </lineage>
</organism>
<dbReference type="Gene3D" id="3.30.565.10">
    <property type="entry name" value="Histidine kinase-like ATPase, C-terminal domain"/>
    <property type="match status" value="1"/>
</dbReference>